<evidence type="ECO:0008006" key="12">
    <source>
        <dbReference type="Google" id="ProtNLM"/>
    </source>
</evidence>
<feature type="domain" description="Tyrosine-protein kinase G-rich" evidence="9">
    <location>
        <begin position="141"/>
        <end position="193"/>
    </location>
</feature>
<accession>A0ABD4A2D6</accession>
<feature type="domain" description="Polysaccharide chain length determinant N-terminal" evidence="8">
    <location>
        <begin position="3"/>
        <end position="93"/>
    </location>
</feature>
<keyword evidence="3" id="KW-1003">Cell membrane</keyword>
<dbReference type="Pfam" id="PF13807">
    <property type="entry name" value="GNVR"/>
    <property type="match status" value="1"/>
</dbReference>
<sequence length="240" mass="26689">MEETISLKELFETLRKRLSLILLLTFTAAVVAAIFSFFVITPIYQVSTQILVNRSTVGENFNTNEVQTNIQLINTYSGIITSPRILDIVSEELNGKYTTAELKEKVTVQSEDNSQILGVVVEDPNPNEAAKIANKIGEVFQREVVKIMNVDNVNILTPAEVPDDISPVKPKPFLNIAIAIVVGLMAGVGLAFLYEYLDHTLKTEQDIERYLELPVLGVITTIEASEGPFHKKQRGRGETR</sequence>
<reference evidence="10 11" key="1">
    <citation type="submission" date="2015-01" db="EMBL/GenBank/DDBJ databases">
        <title>Draft Genome Sequences of Four Bacillus thermoamylovorans Strains, Isolated From Food Products.</title>
        <authorList>
            <person name="Krawcyk A.O."/>
            <person name="Berendsen E.M."/>
            <person name="Eijlander R.T."/>
            <person name="de Jong A."/>
            <person name="Wells-Bennik M."/>
            <person name="Kuipers O.P."/>
        </authorList>
    </citation>
    <scope>NUCLEOTIDE SEQUENCE [LARGE SCALE GENOMIC DNA]</scope>
    <source>
        <strain evidence="10 11">B4167</strain>
    </source>
</reference>
<dbReference type="PANTHER" id="PTHR32309:SF13">
    <property type="entry name" value="FERRIC ENTEROBACTIN TRANSPORT PROTEIN FEPE"/>
    <property type="match status" value="1"/>
</dbReference>
<evidence type="ECO:0000256" key="4">
    <source>
        <dbReference type="ARBA" id="ARBA00022692"/>
    </source>
</evidence>
<keyword evidence="5 7" id="KW-1133">Transmembrane helix</keyword>
<evidence type="ECO:0000313" key="11">
    <source>
        <dbReference type="Proteomes" id="UP000032076"/>
    </source>
</evidence>
<protein>
    <recommendedName>
        <fullName evidence="12">Capsular biosynthesis protein</fullName>
    </recommendedName>
</protein>
<gene>
    <name evidence="10" type="ORF">B4167_3863</name>
</gene>
<evidence type="ECO:0000256" key="5">
    <source>
        <dbReference type="ARBA" id="ARBA00022989"/>
    </source>
</evidence>
<keyword evidence="6 7" id="KW-0472">Membrane</keyword>
<dbReference type="InterPro" id="IPR003856">
    <property type="entry name" value="LPS_length_determ_N"/>
</dbReference>
<dbReference type="Proteomes" id="UP000032076">
    <property type="component" value="Unassembled WGS sequence"/>
</dbReference>
<dbReference type="GO" id="GO:0005886">
    <property type="term" value="C:plasma membrane"/>
    <property type="evidence" value="ECO:0007669"/>
    <property type="project" value="UniProtKB-SubCell"/>
</dbReference>
<comment type="caution">
    <text evidence="10">The sequence shown here is derived from an EMBL/GenBank/DDBJ whole genome shotgun (WGS) entry which is preliminary data.</text>
</comment>
<evidence type="ECO:0000256" key="7">
    <source>
        <dbReference type="SAM" id="Phobius"/>
    </source>
</evidence>
<comment type="similarity">
    <text evidence="2">Belongs to the CpsC/CapA family.</text>
</comment>
<keyword evidence="4 7" id="KW-0812">Transmembrane</keyword>
<dbReference type="InterPro" id="IPR050445">
    <property type="entry name" value="Bact_polysacc_biosynth/exp"/>
</dbReference>
<evidence type="ECO:0000256" key="1">
    <source>
        <dbReference type="ARBA" id="ARBA00004651"/>
    </source>
</evidence>
<evidence type="ECO:0000256" key="6">
    <source>
        <dbReference type="ARBA" id="ARBA00023136"/>
    </source>
</evidence>
<dbReference type="AlphaFoldDB" id="A0ABD4A2D6"/>
<proteinExistence type="inferred from homology"/>
<feature type="transmembrane region" description="Helical" evidence="7">
    <location>
        <begin position="173"/>
        <end position="194"/>
    </location>
</feature>
<dbReference type="EMBL" id="JXLU01000143">
    <property type="protein sequence ID" value="KIO70549.1"/>
    <property type="molecule type" value="Genomic_DNA"/>
</dbReference>
<evidence type="ECO:0000256" key="2">
    <source>
        <dbReference type="ARBA" id="ARBA00006683"/>
    </source>
</evidence>
<evidence type="ECO:0000313" key="10">
    <source>
        <dbReference type="EMBL" id="KIO70549.1"/>
    </source>
</evidence>
<dbReference type="PANTHER" id="PTHR32309">
    <property type="entry name" value="TYROSINE-PROTEIN KINASE"/>
    <property type="match status" value="1"/>
</dbReference>
<comment type="subcellular location">
    <subcellularLocation>
        <location evidence="1">Cell membrane</location>
        <topology evidence="1">Multi-pass membrane protein</topology>
    </subcellularLocation>
</comment>
<dbReference type="RefSeq" id="WP_041903769.1">
    <property type="nucleotide sequence ID" value="NZ_CP023704.1"/>
</dbReference>
<dbReference type="KEGG" id="bthv:CQJ30_17645"/>
<evidence type="ECO:0000256" key="3">
    <source>
        <dbReference type="ARBA" id="ARBA00022475"/>
    </source>
</evidence>
<name>A0ABD4A2D6_9BACI</name>
<feature type="transmembrane region" description="Helical" evidence="7">
    <location>
        <begin position="20"/>
        <end position="44"/>
    </location>
</feature>
<dbReference type="InterPro" id="IPR032807">
    <property type="entry name" value="GNVR"/>
</dbReference>
<evidence type="ECO:0000259" key="9">
    <source>
        <dbReference type="Pfam" id="PF13807"/>
    </source>
</evidence>
<evidence type="ECO:0000259" key="8">
    <source>
        <dbReference type="Pfam" id="PF02706"/>
    </source>
</evidence>
<organism evidence="10 11">
    <name type="scientific">Caldibacillus thermoamylovorans</name>
    <dbReference type="NCBI Taxonomy" id="35841"/>
    <lineage>
        <taxon>Bacteria</taxon>
        <taxon>Bacillati</taxon>
        <taxon>Bacillota</taxon>
        <taxon>Bacilli</taxon>
        <taxon>Bacillales</taxon>
        <taxon>Bacillaceae</taxon>
        <taxon>Caldibacillus</taxon>
    </lineage>
</organism>
<dbReference type="Pfam" id="PF02706">
    <property type="entry name" value="Wzz"/>
    <property type="match status" value="1"/>
</dbReference>